<evidence type="ECO:0000256" key="1">
    <source>
        <dbReference type="SAM" id="MobiDB-lite"/>
    </source>
</evidence>
<keyword evidence="3" id="KW-1185">Reference proteome</keyword>
<proteinExistence type="predicted"/>
<dbReference type="PANTHER" id="PTHR48213:SF1">
    <property type="entry name" value="PROSTATIC SPERMINE-BINDING-LIKE PROTEIN"/>
    <property type="match status" value="1"/>
</dbReference>
<protein>
    <submittedName>
        <fullName evidence="2">Uncharacterized protein</fullName>
    </submittedName>
</protein>
<dbReference type="EMBL" id="JAMZMK010008297">
    <property type="protein sequence ID" value="KAI7741016.1"/>
    <property type="molecule type" value="Genomic_DNA"/>
</dbReference>
<feature type="compositionally biased region" description="Acidic residues" evidence="1">
    <location>
        <begin position="141"/>
        <end position="168"/>
    </location>
</feature>
<feature type="non-terminal residue" evidence="2">
    <location>
        <position position="223"/>
    </location>
</feature>
<gene>
    <name evidence="2" type="ORF">M8C21_020123</name>
</gene>
<dbReference type="AlphaFoldDB" id="A0AAD5CFL7"/>
<accession>A0AAD5CFL7</accession>
<organism evidence="2 3">
    <name type="scientific">Ambrosia artemisiifolia</name>
    <name type="common">Common ragweed</name>
    <dbReference type="NCBI Taxonomy" id="4212"/>
    <lineage>
        <taxon>Eukaryota</taxon>
        <taxon>Viridiplantae</taxon>
        <taxon>Streptophyta</taxon>
        <taxon>Embryophyta</taxon>
        <taxon>Tracheophyta</taxon>
        <taxon>Spermatophyta</taxon>
        <taxon>Magnoliopsida</taxon>
        <taxon>eudicotyledons</taxon>
        <taxon>Gunneridae</taxon>
        <taxon>Pentapetalae</taxon>
        <taxon>asterids</taxon>
        <taxon>campanulids</taxon>
        <taxon>Asterales</taxon>
        <taxon>Asteraceae</taxon>
        <taxon>Asteroideae</taxon>
        <taxon>Heliantheae alliance</taxon>
        <taxon>Heliantheae</taxon>
        <taxon>Ambrosia</taxon>
    </lineage>
</organism>
<feature type="region of interest" description="Disordered" evidence="1">
    <location>
        <begin position="136"/>
        <end position="172"/>
    </location>
</feature>
<feature type="region of interest" description="Disordered" evidence="1">
    <location>
        <begin position="35"/>
        <end position="75"/>
    </location>
</feature>
<evidence type="ECO:0000313" key="3">
    <source>
        <dbReference type="Proteomes" id="UP001206925"/>
    </source>
</evidence>
<sequence>KKKNNNNLQVLNCITMANKSSVVMTSSFTGEPFESIDADVSDSDSWQVIDPSDSDDGENFSYGDVTTTDDDVSEDEQEEEVVSDVVEQTYGSPCSDISMQSLVDEISHYYQEVKNACEIDHSLHQTVDDVSVVKDSGLINGEDDPYEEDEKDDDDDEEEEDEEDLDDELVPKWLNNKFERQRMRKLGKRVYPKMKKSKRLVNQYSKPGCVHGKHGLGMKHNLV</sequence>
<feature type="non-terminal residue" evidence="2">
    <location>
        <position position="1"/>
    </location>
</feature>
<evidence type="ECO:0000313" key="2">
    <source>
        <dbReference type="EMBL" id="KAI7741016.1"/>
    </source>
</evidence>
<dbReference type="Proteomes" id="UP001206925">
    <property type="component" value="Unassembled WGS sequence"/>
</dbReference>
<dbReference type="PANTHER" id="PTHR48213">
    <property type="entry name" value="VID27-LIKE PROTEIN"/>
    <property type="match status" value="1"/>
</dbReference>
<comment type="caution">
    <text evidence="2">The sequence shown here is derived from an EMBL/GenBank/DDBJ whole genome shotgun (WGS) entry which is preliminary data.</text>
</comment>
<reference evidence="2" key="1">
    <citation type="submission" date="2022-06" db="EMBL/GenBank/DDBJ databases">
        <title>Uncovering the hologenomic basis of an extraordinary plant invasion.</title>
        <authorList>
            <person name="Bieker V.C."/>
            <person name="Martin M.D."/>
            <person name="Gilbert T."/>
            <person name="Hodgins K."/>
            <person name="Battlay P."/>
            <person name="Petersen B."/>
            <person name="Wilson J."/>
        </authorList>
    </citation>
    <scope>NUCLEOTIDE SEQUENCE</scope>
    <source>
        <strain evidence="2">AA19_3_7</strain>
        <tissue evidence="2">Leaf</tissue>
    </source>
</reference>
<name>A0AAD5CFL7_AMBAR</name>